<keyword evidence="2" id="KW-0732">Signal</keyword>
<name>A0A2W5T893_9BACT</name>
<dbReference type="Proteomes" id="UP000249061">
    <property type="component" value="Unassembled WGS sequence"/>
</dbReference>
<evidence type="ECO:0000256" key="1">
    <source>
        <dbReference type="SAM" id="MobiDB-lite"/>
    </source>
</evidence>
<comment type="caution">
    <text evidence="3">The sequence shown here is derived from an EMBL/GenBank/DDBJ whole genome shotgun (WGS) entry which is preliminary data.</text>
</comment>
<feature type="chain" id="PRO_5015872804" evidence="2">
    <location>
        <begin position="18"/>
        <end position="261"/>
    </location>
</feature>
<evidence type="ECO:0000313" key="3">
    <source>
        <dbReference type="EMBL" id="PZR08586.1"/>
    </source>
</evidence>
<accession>A0A2W5T893</accession>
<dbReference type="Pfam" id="PF20388">
    <property type="entry name" value="DUF6683"/>
    <property type="match status" value="1"/>
</dbReference>
<evidence type="ECO:0000313" key="4">
    <source>
        <dbReference type="Proteomes" id="UP000249061"/>
    </source>
</evidence>
<protein>
    <submittedName>
        <fullName evidence="3">Uncharacterized protein</fullName>
    </submittedName>
</protein>
<dbReference type="InterPro" id="IPR046505">
    <property type="entry name" value="DUF6683"/>
</dbReference>
<reference evidence="3 4" key="1">
    <citation type="submission" date="2017-08" db="EMBL/GenBank/DDBJ databases">
        <title>Infants hospitalized years apart are colonized by the same room-sourced microbial strains.</title>
        <authorList>
            <person name="Brooks B."/>
            <person name="Olm M.R."/>
            <person name="Firek B.A."/>
            <person name="Baker R."/>
            <person name="Thomas B.C."/>
            <person name="Morowitz M.J."/>
            <person name="Banfield J.F."/>
        </authorList>
    </citation>
    <scope>NUCLEOTIDE SEQUENCE [LARGE SCALE GENOMIC DNA]</scope>
    <source>
        <strain evidence="3">S2_003_000_R2_14</strain>
    </source>
</reference>
<feature type="region of interest" description="Disordered" evidence="1">
    <location>
        <begin position="80"/>
        <end position="109"/>
    </location>
</feature>
<gene>
    <name evidence="3" type="ORF">DI536_24060</name>
</gene>
<feature type="signal peptide" evidence="2">
    <location>
        <begin position="1"/>
        <end position="17"/>
    </location>
</feature>
<organism evidence="3 4">
    <name type="scientific">Archangium gephyra</name>
    <dbReference type="NCBI Taxonomy" id="48"/>
    <lineage>
        <taxon>Bacteria</taxon>
        <taxon>Pseudomonadati</taxon>
        <taxon>Myxococcota</taxon>
        <taxon>Myxococcia</taxon>
        <taxon>Myxococcales</taxon>
        <taxon>Cystobacterineae</taxon>
        <taxon>Archangiaceae</taxon>
        <taxon>Archangium</taxon>
    </lineage>
</organism>
<dbReference type="EMBL" id="QFQP01000024">
    <property type="protein sequence ID" value="PZR08586.1"/>
    <property type="molecule type" value="Genomic_DNA"/>
</dbReference>
<proteinExistence type="predicted"/>
<sequence>MHKLALVVTLWATSAFSQSWNSNAGGWNTGYGTVYGSFGMAMATQNIYDSMRLNMQRSTMRAAMIKKHGLAAVEKAEREAKAGKSVPPGMQVTAPVPQSKHTGAFKPAKSTPYARQLGDALGSTAEEKRAISQIAVATRQAFEAQPETQTWKNDVAGALTFFLLGNLTIAADAEEPTEEASQALFNAIGLAIDATPEFARASQKDKQQLYEVLIGFTGVPLAIYTDAKERGDARQLQQARELSAQLLKLVFKQDAAQLQFK</sequence>
<dbReference type="AlphaFoldDB" id="A0A2W5T893"/>
<evidence type="ECO:0000256" key="2">
    <source>
        <dbReference type="SAM" id="SignalP"/>
    </source>
</evidence>